<accession>A0A9X2S5R0</accession>
<dbReference type="InterPro" id="IPR027275">
    <property type="entry name" value="PRC-brl_dom"/>
</dbReference>
<evidence type="ECO:0000313" key="2">
    <source>
        <dbReference type="EMBL" id="MCR2042842.1"/>
    </source>
</evidence>
<sequence length="179" mass="20640">MIRYKDLIGANVVEEKNGEKIGEISDVIFTDDFEKFIGFLIEDGKFLKQKKKIFIDDILSFGKDVIIIDSEKVLSIKKNNVNEGITGEDIKFIDKEILTENGECLGYIKDLLFNYEKEKLIGYIITEGIIEDITKGRSFVPNLSNIKINKENLIVGNEVKYLISKNKEHYKKLLELIER</sequence>
<dbReference type="EMBL" id="JANJZL010000001">
    <property type="protein sequence ID" value="MCR2042842.1"/>
    <property type="molecule type" value="Genomic_DNA"/>
</dbReference>
<dbReference type="Gene3D" id="2.30.30.240">
    <property type="entry name" value="PRC-barrel domain"/>
    <property type="match status" value="2"/>
</dbReference>
<dbReference type="InterPro" id="IPR011033">
    <property type="entry name" value="PRC_barrel-like_sf"/>
</dbReference>
<feature type="domain" description="PRC-barrel" evidence="1">
    <location>
        <begin position="92"/>
        <end position="155"/>
    </location>
</feature>
<organism evidence="2 3">
    <name type="scientific">Anaerosalibacter massiliensis</name>
    <dbReference type="NCBI Taxonomy" id="1347392"/>
    <lineage>
        <taxon>Bacteria</taxon>
        <taxon>Bacillati</taxon>
        <taxon>Bacillota</taxon>
        <taxon>Tissierellia</taxon>
        <taxon>Tissierellales</taxon>
        <taxon>Sporanaerobacteraceae</taxon>
        <taxon>Anaerosalibacter</taxon>
    </lineage>
</organism>
<protein>
    <submittedName>
        <fullName evidence="2">PRC-barrel domain-containing protein</fullName>
    </submittedName>
</protein>
<dbReference type="OrthoDB" id="1707618at2"/>
<gene>
    <name evidence="2" type="ORF">NSA23_01800</name>
</gene>
<evidence type="ECO:0000313" key="3">
    <source>
        <dbReference type="Proteomes" id="UP001142078"/>
    </source>
</evidence>
<dbReference type="SUPFAM" id="SSF50346">
    <property type="entry name" value="PRC-barrel domain"/>
    <property type="match status" value="2"/>
</dbReference>
<proteinExistence type="predicted"/>
<dbReference type="Pfam" id="PF05239">
    <property type="entry name" value="PRC"/>
    <property type="match status" value="2"/>
</dbReference>
<keyword evidence="3" id="KW-1185">Reference proteome</keyword>
<evidence type="ECO:0000259" key="1">
    <source>
        <dbReference type="Pfam" id="PF05239"/>
    </source>
</evidence>
<dbReference type="Proteomes" id="UP001142078">
    <property type="component" value="Unassembled WGS sequence"/>
</dbReference>
<name>A0A9X2S5R0_9FIRM</name>
<dbReference type="AlphaFoldDB" id="A0A9X2S5R0"/>
<dbReference type="RefSeq" id="WP_042681581.1">
    <property type="nucleotide sequence ID" value="NZ_CABKTM010000043.1"/>
</dbReference>
<comment type="caution">
    <text evidence="2">The sequence shown here is derived from an EMBL/GenBank/DDBJ whole genome shotgun (WGS) entry which is preliminary data.</text>
</comment>
<reference evidence="2" key="1">
    <citation type="submission" date="2022-07" db="EMBL/GenBank/DDBJ databases">
        <title>Enhanced cultured diversity of the mouse gut microbiota enables custom-made synthetic communities.</title>
        <authorList>
            <person name="Afrizal A."/>
        </authorList>
    </citation>
    <scope>NUCLEOTIDE SEQUENCE</scope>
    <source>
        <strain evidence="2">DSM 29482</strain>
    </source>
</reference>
<feature type="domain" description="PRC-barrel" evidence="1">
    <location>
        <begin position="1"/>
        <end position="71"/>
    </location>
</feature>